<dbReference type="AlphaFoldDB" id="A0A8B7XK94"/>
<sequence length="101" mass="11344">MNRFIVLLLLCAIAVQQINGHPDAAVKEGGRVFRGHPHYCGATLQEKYREICQAFRGVSNQEFLDSKDANTFLFGRGIGKRNLNEECCSEGCSDEEIYEIC</sequence>
<dbReference type="Proteomes" id="UP000694845">
    <property type="component" value="Unplaced"/>
</dbReference>
<name>A0A8B7XK94_ACAPL</name>
<proteinExistence type="inferred from homology"/>
<dbReference type="InterPro" id="IPR022353">
    <property type="entry name" value="Insulin_CS"/>
</dbReference>
<evidence type="ECO:0000313" key="4">
    <source>
        <dbReference type="RefSeq" id="XP_022080375.1"/>
    </source>
</evidence>
<dbReference type="GeneID" id="110973684"/>
<organism evidence="3 4">
    <name type="scientific">Acanthaster planci</name>
    <name type="common">Crown-of-thorns starfish</name>
    <dbReference type="NCBI Taxonomy" id="133434"/>
    <lineage>
        <taxon>Eukaryota</taxon>
        <taxon>Metazoa</taxon>
        <taxon>Echinodermata</taxon>
        <taxon>Eleutherozoa</taxon>
        <taxon>Asterozoa</taxon>
        <taxon>Asteroidea</taxon>
        <taxon>Valvatacea</taxon>
        <taxon>Valvatida</taxon>
        <taxon>Acanthasteridae</taxon>
        <taxon>Acanthaster</taxon>
    </lineage>
</organism>
<evidence type="ECO:0000313" key="3">
    <source>
        <dbReference type="Proteomes" id="UP000694845"/>
    </source>
</evidence>
<dbReference type="PROSITE" id="PS00262">
    <property type="entry name" value="INSULIN"/>
    <property type="match status" value="1"/>
</dbReference>
<evidence type="ECO:0000256" key="2">
    <source>
        <dbReference type="SAM" id="SignalP"/>
    </source>
</evidence>
<protein>
    <submittedName>
        <fullName evidence="4">Uncharacterized protein LOC110973684</fullName>
    </submittedName>
</protein>
<dbReference type="Gene3D" id="1.10.100.10">
    <property type="entry name" value="Insulin-like"/>
    <property type="match status" value="1"/>
</dbReference>
<gene>
    <name evidence="4" type="primary">LOC110973684</name>
</gene>
<reference evidence="4" key="1">
    <citation type="submission" date="2025-08" db="UniProtKB">
        <authorList>
            <consortium name="RefSeq"/>
        </authorList>
    </citation>
    <scope>IDENTIFICATION</scope>
</reference>
<keyword evidence="3" id="KW-1185">Reference proteome</keyword>
<dbReference type="KEGG" id="aplc:110973684"/>
<feature type="signal peptide" evidence="2">
    <location>
        <begin position="1"/>
        <end position="20"/>
    </location>
</feature>
<dbReference type="InterPro" id="IPR036438">
    <property type="entry name" value="Insulin-like_sf"/>
</dbReference>
<dbReference type="RefSeq" id="XP_022080375.1">
    <property type="nucleotide sequence ID" value="XM_022224683.1"/>
</dbReference>
<feature type="chain" id="PRO_5034282093" evidence="2">
    <location>
        <begin position="21"/>
        <end position="101"/>
    </location>
</feature>
<keyword evidence="2" id="KW-0732">Signal</keyword>
<dbReference type="OMA" id="EICQAFR"/>
<accession>A0A8B7XK94</accession>
<comment type="similarity">
    <text evidence="1">Belongs to the insulin family.</text>
</comment>
<evidence type="ECO:0000256" key="1">
    <source>
        <dbReference type="ARBA" id="ARBA00009034"/>
    </source>
</evidence>
<dbReference type="SUPFAM" id="SSF56994">
    <property type="entry name" value="Insulin-like"/>
    <property type="match status" value="1"/>
</dbReference>